<dbReference type="PANTHER" id="PTHR21660">
    <property type="entry name" value="THIOESTERASE SUPERFAMILY MEMBER-RELATED"/>
    <property type="match status" value="1"/>
</dbReference>
<comment type="similarity">
    <text evidence="1">Belongs to the thioesterase PaaI family.</text>
</comment>
<dbReference type="EMBL" id="OZ019894">
    <property type="protein sequence ID" value="CAK9216619.1"/>
    <property type="molecule type" value="Genomic_DNA"/>
</dbReference>
<evidence type="ECO:0000259" key="3">
    <source>
        <dbReference type="Pfam" id="PF03061"/>
    </source>
</evidence>
<sequence length="158" mass="17073">MANKSNENMQLLMEWVQQLQRDAPSSLADKATGFYDHHIINDVVIESSEPGRVVFSLFVKPRHVNSDGLLHGGVMASLVDVLGTAALITVGHRVGMSVEINVSFISSAVAEDKLEVEGKVLRAGKNLAVIEVNVRKENGVLVAQGRHTKYLSVAGSKL</sequence>
<dbReference type="Proteomes" id="UP001497512">
    <property type="component" value="Chromosome 2"/>
</dbReference>
<keyword evidence="2" id="KW-0378">Hydrolase</keyword>
<evidence type="ECO:0000256" key="1">
    <source>
        <dbReference type="ARBA" id="ARBA00008324"/>
    </source>
</evidence>
<reference evidence="4" key="1">
    <citation type="submission" date="2024-02" db="EMBL/GenBank/DDBJ databases">
        <authorList>
            <consortium name="ELIXIR-Norway"/>
            <consortium name="Elixir Norway"/>
        </authorList>
    </citation>
    <scope>NUCLEOTIDE SEQUENCE</scope>
</reference>
<protein>
    <recommendedName>
        <fullName evidence="3">Thioesterase domain-containing protein</fullName>
    </recommendedName>
</protein>
<dbReference type="SUPFAM" id="SSF54637">
    <property type="entry name" value="Thioesterase/thiol ester dehydrase-isomerase"/>
    <property type="match status" value="1"/>
</dbReference>
<dbReference type="InterPro" id="IPR029069">
    <property type="entry name" value="HotDog_dom_sf"/>
</dbReference>
<name>A0ABP0UAT3_9BRYO</name>
<evidence type="ECO:0000256" key="2">
    <source>
        <dbReference type="ARBA" id="ARBA00022801"/>
    </source>
</evidence>
<proteinExistence type="inferred from homology"/>
<dbReference type="Gene3D" id="3.10.129.10">
    <property type="entry name" value="Hotdog Thioesterase"/>
    <property type="match status" value="1"/>
</dbReference>
<dbReference type="Pfam" id="PF03061">
    <property type="entry name" value="4HBT"/>
    <property type="match status" value="1"/>
</dbReference>
<dbReference type="PANTHER" id="PTHR21660:SF1">
    <property type="entry name" value="ACYL-COENZYME A THIOESTERASE 13"/>
    <property type="match status" value="1"/>
</dbReference>
<keyword evidence="5" id="KW-1185">Reference proteome</keyword>
<accession>A0ABP0UAT3</accession>
<evidence type="ECO:0000313" key="4">
    <source>
        <dbReference type="EMBL" id="CAK9216619.1"/>
    </source>
</evidence>
<gene>
    <name evidence="4" type="ORF">CSSPTR1EN2_LOCUS13561</name>
</gene>
<dbReference type="InterPro" id="IPR003736">
    <property type="entry name" value="PAAI_dom"/>
</dbReference>
<feature type="domain" description="Thioesterase" evidence="3">
    <location>
        <begin position="68"/>
        <end position="142"/>
    </location>
</feature>
<dbReference type="InterPro" id="IPR006683">
    <property type="entry name" value="Thioestr_dom"/>
</dbReference>
<dbReference type="InterPro" id="IPR039298">
    <property type="entry name" value="ACOT13"/>
</dbReference>
<dbReference type="CDD" id="cd03443">
    <property type="entry name" value="PaaI_thioesterase"/>
    <property type="match status" value="1"/>
</dbReference>
<dbReference type="NCBIfam" id="TIGR00369">
    <property type="entry name" value="unchar_dom_1"/>
    <property type="match status" value="1"/>
</dbReference>
<evidence type="ECO:0000313" key="5">
    <source>
        <dbReference type="Proteomes" id="UP001497512"/>
    </source>
</evidence>
<organism evidence="4 5">
    <name type="scientific">Sphagnum troendelagicum</name>
    <dbReference type="NCBI Taxonomy" id="128251"/>
    <lineage>
        <taxon>Eukaryota</taxon>
        <taxon>Viridiplantae</taxon>
        <taxon>Streptophyta</taxon>
        <taxon>Embryophyta</taxon>
        <taxon>Bryophyta</taxon>
        <taxon>Sphagnophytina</taxon>
        <taxon>Sphagnopsida</taxon>
        <taxon>Sphagnales</taxon>
        <taxon>Sphagnaceae</taxon>
        <taxon>Sphagnum</taxon>
    </lineage>
</organism>